<feature type="transmembrane region" description="Helical" evidence="1">
    <location>
        <begin position="193"/>
        <end position="216"/>
    </location>
</feature>
<dbReference type="EMBL" id="JBHSGO010000192">
    <property type="protein sequence ID" value="MFC4666335.1"/>
    <property type="molecule type" value="Genomic_DNA"/>
</dbReference>
<sequence>MGLDISGVIIDKDLTGLSEIESLLNRKLSYLKDVTLDECLENFKDEDVCDILCIDGKTLITMPIDFGARQIGLAEHKVCSFVFSQLEKLYGACYTDNETEVYSFLSENKKILSQSGHLEDLSDLKPKDQVKKLVELVAKRELESFYNESKSVICKRYKFEEVKEELPLHDEHNQKIEVAANRNDDDSDLESEALPLSTLIMLVCFFIPFVGPIYYVVFDKDRHHNSMVALWISLVGFIAYLLLGFLIWGR</sequence>
<evidence type="ECO:0000313" key="2">
    <source>
        <dbReference type="EMBL" id="MFC4666335.1"/>
    </source>
</evidence>
<name>A0ABV9K8Q9_9PORP</name>
<dbReference type="RefSeq" id="WP_380079303.1">
    <property type="nucleotide sequence ID" value="NZ_JBHSGO010000192.1"/>
</dbReference>
<comment type="caution">
    <text evidence="2">The sequence shown here is derived from an EMBL/GenBank/DDBJ whole genome shotgun (WGS) entry which is preliminary data.</text>
</comment>
<feature type="transmembrane region" description="Helical" evidence="1">
    <location>
        <begin position="228"/>
        <end position="248"/>
    </location>
</feature>
<proteinExistence type="predicted"/>
<reference evidence="3" key="1">
    <citation type="journal article" date="2019" name="Int. J. Syst. Evol. Microbiol.">
        <title>The Global Catalogue of Microorganisms (GCM) 10K type strain sequencing project: providing services to taxonomists for standard genome sequencing and annotation.</title>
        <authorList>
            <consortium name="The Broad Institute Genomics Platform"/>
            <consortium name="The Broad Institute Genome Sequencing Center for Infectious Disease"/>
            <person name="Wu L."/>
            <person name="Ma J."/>
        </authorList>
    </citation>
    <scope>NUCLEOTIDE SEQUENCE [LARGE SCALE GENOMIC DNA]</scope>
    <source>
        <strain evidence="3">CGMCC 4.7357</strain>
    </source>
</reference>
<evidence type="ECO:0000313" key="3">
    <source>
        <dbReference type="Proteomes" id="UP001596020"/>
    </source>
</evidence>
<accession>A0ABV9K8Q9</accession>
<gene>
    <name evidence="2" type="ORF">ACFO3G_06960</name>
</gene>
<dbReference type="Proteomes" id="UP001596020">
    <property type="component" value="Unassembled WGS sequence"/>
</dbReference>
<keyword evidence="3" id="KW-1185">Reference proteome</keyword>
<protein>
    <submittedName>
        <fullName evidence="2">Uncharacterized protein</fullName>
    </submittedName>
</protein>
<keyword evidence="1" id="KW-1133">Transmembrane helix</keyword>
<keyword evidence="1" id="KW-0472">Membrane</keyword>
<evidence type="ECO:0000256" key="1">
    <source>
        <dbReference type="SAM" id="Phobius"/>
    </source>
</evidence>
<organism evidence="2 3">
    <name type="scientific">Falsiporphyromonas endometrii</name>
    <dbReference type="NCBI Taxonomy" id="1387297"/>
    <lineage>
        <taxon>Bacteria</taxon>
        <taxon>Pseudomonadati</taxon>
        <taxon>Bacteroidota</taxon>
        <taxon>Bacteroidia</taxon>
        <taxon>Bacteroidales</taxon>
        <taxon>Porphyromonadaceae</taxon>
        <taxon>Falsiporphyromonas</taxon>
    </lineage>
</organism>
<keyword evidence="1" id="KW-0812">Transmembrane</keyword>